<dbReference type="EMBL" id="PYXZ01000001">
    <property type="protein sequence ID" value="PUA83045.1"/>
    <property type="molecule type" value="Genomic_DNA"/>
</dbReference>
<feature type="transmembrane region" description="Helical" evidence="1">
    <location>
        <begin position="42"/>
        <end position="59"/>
    </location>
</feature>
<evidence type="ECO:0000313" key="4">
    <source>
        <dbReference type="Proteomes" id="UP000244867"/>
    </source>
</evidence>
<sequence length="146" mass="15430">MSHTGSVWTDGLEPGRQAVALGVAAVLTIVAIDVLLVGELSFFFDLCFIVLCLGLALVVRAHDFFTVGVLPPLMMLAVFTLLGAVAPETVADRGDGLVQALVSGLAHHSGALVAGYAVCLGTLWMRQRTIRQRSDVRGSDSQRLPS</sequence>
<feature type="transmembrane region" description="Helical" evidence="1">
    <location>
        <begin position="18"/>
        <end position="36"/>
    </location>
</feature>
<name>A0A2R7Z337_9ACTN</name>
<feature type="domain" description="DUF6542" evidence="2">
    <location>
        <begin position="14"/>
        <end position="126"/>
    </location>
</feature>
<keyword evidence="1" id="KW-0472">Membrane</keyword>
<feature type="transmembrane region" description="Helical" evidence="1">
    <location>
        <begin position="64"/>
        <end position="85"/>
    </location>
</feature>
<keyword evidence="1" id="KW-0812">Transmembrane</keyword>
<dbReference type="InterPro" id="IPR046672">
    <property type="entry name" value="DUF6542"/>
</dbReference>
<organism evidence="3 4">
    <name type="scientific">Nocardioides currus</name>
    <dbReference type="NCBI Taxonomy" id="2133958"/>
    <lineage>
        <taxon>Bacteria</taxon>
        <taxon>Bacillati</taxon>
        <taxon>Actinomycetota</taxon>
        <taxon>Actinomycetes</taxon>
        <taxon>Propionibacteriales</taxon>
        <taxon>Nocardioidaceae</taxon>
        <taxon>Nocardioides</taxon>
    </lineage>
</organism>
<protein>
    <recommendedName>
        <fullName evidence="2">DUF6542 domain-containing protein</fullName>
    </recommendedName>
</protein>
<gene>
    <name evidence="3" type="ORF">C7S10_00115</name>
</gene>
<dbReference type="Pfam" id="PF20177">
    <property type="entry name" value="DUF6542"/>
    <property type="match status" value="1"/>
</dbReference>
<accession>A0A2R7Z337</accession>
<comment type="caution">
    <text evidence="3">The sequence shown here is derived from an EMBL/GenBank/DDBJ whole genome shotgun (WGS) entry which is preliminary data.</text>
</comment>
<reference evidence="3 4" key="1">
    <citation type="submission" date="2018-03" db="EMBL/GenBank/DDBJ databases">
        <authorList>
            <person name="Keele B.F."/>
        </authorList>
    </citation>
    <scope>NUCLEOTIDE SEQUENCE [LARGE SCALE GENOMIC DNA]</scope>
    <source>
        <strain evidence="3 4">IB-3</strain>
    </source>
</reference>
<dbReference type="AlphaFoldDB" id="A0A2R7Z337"/>
<keyword evidence="1" id="KW-1133">Transmembrane helix</keyword>
<evidence type="ECO:0000313" key="3">
    <source>
        <dbReference type="EMBL" id="PUA83045.1"/>
    </source>
</evidence>
<proteinExistence type="predicted"/>
<evidence type="ECO:0000259" key="2">
    <source>
        <dbReference type="Pfam" id="PF20177"/>
    </source>
</evidence>
<dbReference type="Proteomes" id="UP000244867">
    <property type="component" value="Unassembled WGS sequence"/>
</dbReference>
<feature type="transmembrane region" description="Helical" evidence="1">
    <location>
        <begin position="105"/>
        <end position="125"/>
    </location>
</feature>
<keyword evidence="4" id="KW-1185">Reference proteome</keyword>
<dbReference type="OrthoDB" id="3786047at2"/>
<evidence type="ECO:0000256" key="1">
    <source>
        <dbReference type="SAM" id="Phobius"/>
    </source>
</evidence>
<dbReference type="RefSeq" id="WP_108343230.1">
    <property type="nucleotide sequence ID" value="NZ_PYXZ01000001.1"/>
</dbReference>